<sequence>MLSKPALPEHLTQRGSGSSRRSFPFLSLVSTVACCFLITSCHLFTGGSDHPEHRDDLLSDLSSLRTEDGLYAHPAPDQGAESWSSTFHGSKVMGISDGSSIDFQLGTESDDIHLLPETVAEHGLHGYWWYSQTPGTPLPSQDYINDFQSLFPPSPTGTTEVDIANLAMAMETADTWNISLSHEQSEELVRFTNKTVELTNKPFLLCRSARSLELLGEDPKLITQTWETDFTPTGVADPHELMDVYGSLCLNDYQGNLTESEQNDALAALEPLLENPDQLQDFDAYYLAASWELADGDTSLLEPLSEAVEERISPETGMVREMTTVLGTLQATHMVGWLAFSVNAEDEVYDSDTVAATRQLVLEARQRGENFEELYGGLILRQAGEPDADLEASAIDWALDHLGSLTLGQDNVHAVLELVLLVEQLDSSAQIPDLPVALFEVQDREDRLRAWQLLSLRHHTDDENELLEHFADLVESTPEILEEEQDGLSMVEVEAAVPVASIETGINDILSLLSSWGEQQRGCEEFVELYRAWDNASECDLGSTVRATRAGLR</sequence>
<gene>
    <name evidence="2" type="ORF">NE857_08825</name>
</gene>
<name>A0ABY5DF10_9ACTN</name>
<dbReference type="RefSeq" id="WP_254420530.1">
    <property type="nucleotide sequence ID" value="NZ_BAAAJB010000048.1"/>
</dbReference>
<keyword evidence="3" id="KW-1185">Reference proteome</keyword>
<proteinExistence type="predicted"/>
<evidence type="ECO:0000256" key="1">
    <source>
        <dbReference type="SAM" id="MobiDB-lite"/>
    </source>
</evidence>
<dbReference type="Proteomes" id="UP001055940">
    <property type="component" value="Chromosome"/>
</dbReference>
<organism evidence="2 3">
    <name type="scientific">Nocardiopsis exhalans</name>
    <dbReference type="NCBI Taxonomy" id="163604"/>
    <lineage>
        <taxon>Bacteria</taxon>
        <taxon>Bacillati</taxon>
        <taxon>Actinomycetota</taxon>
        <taxon>Actinomycetes</taxon>
        <taxon>Streptosporangiales</taxon>
        <taxon>Nocardiopsidaceae</taxon>
        <taxon>Nocardiopsis</taxon>
    </lineage>
</organism>
<protein>
    <submittedName>
        <fullName evidence="2">Uncharacterized protein</fullName>
    </submittedName>
</protein>
<reference evidence="2" key="1">
    <citation type="submission" date="2022-06" db="EMBL/GenBank/DDBJ databases">
        <authorList>
            <person name="Ping M."/>
        </authorList>
    </citation>
    <scope>NUCLEOTIDE SEQUENCE</scope>
    <source>
        <strain evidence="2">JCM11759T</strain>
    </source>
</reference>
<evidence type="ECO:0000313" key="2">
    <source>
        <dbReference type="EMBL" id="USY21687.1"/>
    </source>
</evidence>
<feature type="region of interest" description="Disordered" evidence="1">
    <location>
        <begin position="1"/>
        <end position="20"/>
    </location>
</feature>
<accession>A0ABY5DF10</accession>
<dbReference type="PROSITE" id="PS51257">
    <property type="entry name" value="PROKAR_LIPOPROTEIN"/>
    <property type="match status" value="1"/>
</dbReference>
<evidence type="ECO:0000313" key="3">
    <source>
        <dbReference type="Proteomes" id="UP001055940"/>
    </source>
</evidence>
<dbReference type="EMBL" id="CP099837">
    <property type="protein sequence ID" value="USY21687.1"/>
    <property type="molecule type" value="Genomic_DNA"/>
</dbReference>